<dbReference type="GO" id="GO:0071555">
    <property type="term" value="P:cell wall organization"/>
    <property type="evidence" value="ECO:0007669"/>
    <property type="project" value="UniProtKB-KW"/>
</dbReference>
<dbReference type="InterPro" id="IPR003770">
    <property type="entry name" value="MLTG-like"/>
</dbReference>
<accession>B8HY70</accession>
<keyword evidence="2 7" id="KW-0812">Transmembrane</keyword>
<dbReference type="OrthoDB" id="9814591at2"/>
<evidence type="ECO:0000256" key="3">
    <source>
        <dbReference type="ARBA" id="ARBA00022989"/>
    </source>
</evidence>
<dbReference type="EC" id="4.2.2.29" evidence="7"/>
<proteinExistence type="inferred from homology"/>
<dbReference type="PANTHER" id="PTHR30518:SF2">
    <property type="entry name" value="ENDOLYTIC MUREIN TRANSGLYCOSYLASE"/>
    <property type="match status" value="1"/>
</dbReference>
<keyword evidence="1 7" id="KW-1003">Cell membrane</keyword>
<keyword evidence="3 7" id="KW-1133">Transmembrane helix</keyword>
<dbReference type="Gene3D" id="3.30.160.60">
    <property type="entry name" value="Classic Zinc Finger"/>
    <property type="match status" value="1"/>
</dbReference>
<gene>
    <name evidence="7" type="primary">mltG</name>
    <name evidence="8" type="ordered locus">Cyan7425_2516</name>
</gene>
<name>B8HY70_CYAP4</name>
<evidence type="ECO:0000256" key="6">
    <source>
        <dbReference type="ARBA" id="ARBA00023316"/>
    </source>
</evidence>
<dbReference type="PANTHER" id="PTHR30518">
    <property type="entry name" value="ENDOLYTIC MUREIN TRANSGLYCOSYLASE"/>
    <property type="match status" value="1"/>
</dbReference>
<dbReference type="Gene3D" id="3.30.1490.480">
    <property type="entry name" value="Endolytic murein transglycosylase"/>
    <property type="match status" value="1"/>
</dbReference>
<keyword evidence="4 7" id="KW-0472">Membrane</keyword>
<evidence type="ECO:0000313" key="8">
    <source>
        <dbReference type="EMBL" id="ACL44873.1"/>
    </source>
</evidence>
<dbReference type="GO" id="GO:0009252">
    <property type="term" value="P:peptidoglycan biosynthetic process"/>
    <property type="evidence" value="ECO:0007669"/>
    <property type="project" value="UniProtKB-UniRule"/>
</dbReference>
<evidence type="ECO:0000256" key="1">
    <source>
        <dbReference type="ARBA" id="ARBA00022475"/>
    </source>
</evidence>
<dbReference type="EMBL" id="CP001344">
    <property type="protein sequence ID" value="ACL44873.1"/>
    <property type="molecule type" value="Genomic_DNA"/>
</dbReference>
<evidence type="ECO:0000256" key="4">
    <source>
        <dbReference type="ARBA" id="ARBA00023136"/>
    </source>
</evidence>
<keyword evidence="5 7" id="KW-0456">Lyase</keyword>
<dbReference type="NCBIfam" id="TIGR00247">
    <property type="entry name" value="endolytic transglycosylase MltG"/>
    <property type="match status" value="1"/>
</dbReference>
<dbReference type="HAMAP" id="MF_02065">
    <property type="entry name" value="MltG"/>
    <property type="match status" value="1"/>
</dbReference>
<organism evidence="8">
    <name type="scientific">Cyanothece sp. (strain PCC 7425 / ATCC 29141)</name>
    <dbReference type="NCBI Taxonomy" id="395961"/>
    <lineage>
        <taxon>Bacteria</taxon>
        <taxon>Bacillati</taxon>
        <taxon>Cyanobacteriota</taxon>
        <taxon>Cyanophyceae</taxon>
        <taxon>Gomontiellales</taxon>
        <taxon>Cyanothecaceae</taxon>
        <taxon>Cyanothece</taxon>
    </lineage>
</organism>
<dbReference type="KEGG" id="cyn:Cyan7425_2516"/>
<feature type="site" description="Important for catalytic activity" evidence="7">
    <location>
        <position position="227"/>
    </location>
</feature>
<evidence type="ECO:0000256" key="2">
    <source>
        <dbReference type="ARBA" id="ARBA00022692"/>
    </source>
</evidence>
<evidence type="ECO:0000256" key="7">
    <source>
        <dbReference type="HAMAP-Rule" id="MF_02065"/>
    </source>
</evidence>
<evidence type="ECO:0000256" key="5">
    <source>
        <dbReference type="ARBA" id="ARBA00023239"/>
    </source>
</evidence>
<comment type="catalytic activity">
    <reaction evidence="7">
        <text>a peptidoglycan chain = a peptidoglycan chain with N-acetyl-1,6-anhydromuramyl-[peptide] at the reducing end + a peptidoglycan chain with N-acetylglucosamine at the non-reducing end.</text>
        <dbReference type="EC" id="4.2.2.29"/>
    </reaction>
</comment>
<dbReference type="Pfam" id="PF02618">
    <property type="entry name" value="YceG"/>
    <property type="match status" value="1"/>
</dbReference>
<comment type="function">
    <text evidence="7">Functions as a peptidoglycan terminase that cleaves nascent peptidoglycan strands endolytically to terminate their elongation.</text>
</comment>
<dbReference type="eggNOG" id="COG1559">
    <property type="taxonomic scope" value="Bacteria"/>
</dbReference>
<dbReference type="AlphaFoldDB" id="B8HY70"/>
<dbReference type="STRING" id="395961.Cyan7425_2516"/>
<comment type="similarity">
    <text evidence="7">Belongs to the transglycosylase MltG family.</text>
</comment>
<sequence>MNWNLGWRSGAAIAAGLLLLGSWQWWSWATAPSQSKGNSLPSPLQVQIAPGTPADQVGEDLYQKGLIRSALAWKLWVRWQSWRSPQAGVQAGTYELSPTQSLPTIATRLWQGDVIQTRFTIPEGWSIRQMSRYLEQLGLFPAADFEQATRRIPRDEFAWLPANLTSLEGFLFPDTYQIPTGTITPEEVIRVMLQRFSEIALPLYRQAPSAQLTLAQWVTLSSIVEKEAVVPQERTLIAGVFLNRLRLNMPLGADPTVEYALGIQQTPDRPLTLTQVQTPSPYNTYLNAGLPPGAIASPGRASLEAVLTPARTDYLYFVARYDGTHIFSRTLAEHEIAQARIHDQRQSGSRL</sequence>
<dbReference type="HOGENOM" id="CLU_025574_2_0_3"/>
<keyword evidence="6 7" id="KW-0961">Cell wall biogenesis/degradation</keyword>
<protein>
    <recommendedName>
        <fullName evidence="7">Endolytic murein transglycosylase</fullName>
        <ecNumber evidence="7">4.2.2.29</ecNumber>
    </recommendedName>
    <alternativeName>
        <fullName evidence="7">Peptidoglycan lytic transglycosylase</fullName>
    </alternativeName>
    <alternativeName>
        <fullName evidence="7">Peptidoglycan polymerization terminase</fullName>
    </alternativeName>
</protein>
<dbReference type="GO" id="GO:0008932">
    <property type="term" value="F:lytic endotransglycosylase activity"/>
    <property type="evidence" value="ECO:0007669"/>
    <property type="project" value="UniProtKB-UniRule"/>
</dbReference>
<dbReference type="CDD" id="cd08010">
    <property type="entry name" value="MltG_like"/>
    <property type="match status" value="1"/>
</dbReference>
<reference evidence="8" key="1">
    <citation type="submission" date="2009-01" db="EMBL/GenBank/DDBJ databases">
        <title>Complete sequence of chromosome Cyanothece sp. PCC 7425.</title>
        <authorList>
            <consortium name="US DOE Joint Genome Institute"/>
            <person name="Lucas S."/>
            <person name="Copeland A."/>
            <person name="Lapidus A."/>
            <person name="Glavina del Rio T."/>
            <person name="Dalin E."/>
            <person name="Tice H."/>
            <person name="Bruce D."/>
            <person name="Goodwin L."/>
            <person name="Pitluck S."/>
            <person name="Sims D."/>
            <person name="Meineke L."/>
            <person name="Brettin T."/>
            <person name="Detter J.C."/>
            <person name="Han C."/>
            <person name="Larimer F."/>
            <person name="Land M."/>
            <person name="Hauser L."/>
            <person name="Kyrpides N."/>
            <person name="Ovchinnikova G."/>
            <person name="Liberton M."/>
            <person name="Stoeckel J."/>
            <person name="Banerjee A."/>
            <person name="Singh A."/>
            <person name="Page L."/>
            <person name="Sato H."/>
            <person name="Zhao L."/>
            <person name="Sherman L."/>
            <person name="Pakrasi H."/>
            <person name="Richardson P."/>
        </authorList>
    </citation>
    <scope>NUCLEOTIDE SEQUENCE</scope>
    <source>
        <strain evidence="8">PCC 7425</strain>
    </source>
</reference>
<dbReference type="GO" id="GO:0005886">
    <property type="term" value="C:plasma membrane"/>
    <property type="evidence" value="ECO:0007669"/>
    <property type="project" value="UniProtKB-UniRule"/>
</dbReference>